<dbReference type="AlphaFoldDB" id="A0A662DA50"/>
<evidence type="ECO:0000256" key="1">
    <source>
        <dbReference type="SAM" id="Phobius"/>
    </source>
</evidence>
<feature type="transmembrane region" description="Helical" evidence="1">
    <location>
        <begin position="167"/>
        <end position="190"/>
    </location>
</feature>
<keyword evidence="1" id="KW-1133">Transmembrane helix</keyword>
<dbReference type="EMBL" id="QMQA01000149">
    <property type="protein sequence ID" value="RLE12654.1"/>
    <property type="molecule type" value="Genomic_DNA"/>
</dbReference>
<sequence>HLSAGFQIVPLVIGLLALSEVLRLIEVELHPGVNVQGKRSEKIKGDDNPDNHRVLPHEFRRCLPAIFRGVGIGSIIGIIPGIGTTVASYLSYVSTKRSSKHPERFGKGAIEGVAAAESGNNAVVGPNLVPLVTLGIPGNEAAALILGAFMIKGLTPGPLFMQNNAPMLYALFTVLVISNIFTFLVGNLFVRYVRFVTRLPNEIMYPMILVFCFIGSYAFNSSLFDVLTMFLFGIFGYFLTKLRIPLPPVIVAFFLGPLLERKFRQAFIIAGNKVDIFFTHPISLGFLILTTIVVIVFVLLGRRKSKTSQ</sequence>
<dbReference type="Proteomes" id="UP000280417">
    <property type="component" value="Unassembled WGS sequence"/>
</dbReference>
<proteinExistence type="predicted"/>
<name>A0A662DA50_UNCAE</name>
<evidence type="ECO:0000313" key="3">
    <source>
        <dbReference type="EMBL" id="RLE12654.1"/>
    </source>
</evidence>
<dbReference type="PANTHER" id="PTHR35342">
    <property type="entry name" value="TRICARBOXYLIC TRANSPORT PROTEIN"/>
    <property type="match status" value="1"/>
</dbReference>
<accession>A0A662DA50</accession>
<feature type="transmembrane region" description="Helical" evidence="1">
    <location>
        <begin position="226"/>
        <end position="255"/>
    </location>
</feature>
<keyword evidence="1" id="KW-0812">Transmembrane</keyword>
<organism evidence="3 4">
    <name type="scientific">Aerophobetes bacterium</name>
    <dbReference type="NCBI Taxonomy" id="2030807"/>
    <lineage>
        <taxon>Bacteria</taxon>
        <taxon>Candidatus Aerophobota</taxon>
    </lineage>
</organism>
<feature type="transmembrane region" description="Helical" evidence="1">
    <location>
        <begin position="276"/>
        <end position="300"/>
    </location>
</feature>
<gene>
    <name evidence="3" type="ORF">DRJ04_05815</name>
</gene>
<dbReference type="Pfam" id="PF01970">
    <property type="entry name" value="TctA"/>
    <property type="match status" value="1"/>
</dbReference>
<feature type="transmembrane region" description="Helical" evidence="1">
    <location>
        <begin position="202"/>
        <end position="220"/>
    </location>
</feature>
<reference evidence="3 4" key="1">
    <citation type="submission" date="2018-06" db="EMBL/GenBank/DDBJ databases">
        <title>Extensive metabolic versatility and redundancy in microbially diverse, dynamic hydrothermal sediments.</title>
        <authorList>
            <person name="Dombrowski N."/>
            <person name="Teske A."/>
            <person name="Baker B.J."/>
        </authorList>
    </citation>
    <scope>NUCLEOTIDE SEQUENCE [LARGE SCALE GENOMIC DNA]</scope>
    <source>
        <strain evidence="3">B3_G15</strain>
    </source>
</reference>
<comment type="caution">
    <text evidence="3">The sequence shown here is derived from an EMBL/GenBank/DDBJ whole genome shotgun (WGS) entry which is preliminary data.</text>
</comment>
<dbReference type="InterPro" id="IPR002823">
    <property type="entry name" value="DUF112_TM"/>
</dbReference>
<evidence type="ECO:0000313" key="4">
    <source>
        <dbReference type="Proteomes" id="UP000280417"/>
    </source>
</evidence>
<feature type="non-terminal residue" evidence="3">
    <location>
        <position position="1"/>
    </location>
</feature>
<feature type="transmembrane region" description="Helical" evidence="1">
    <location>
        <begin position="65"/>
        <end position="90"/>
    </location>
</feature>
<keyword evidence="1" id="KW-0472">Membrane</keyword>
<dbReference type="PANTHER" id="PTHR35342:SF5">
    <property type="entry name" value="TRICARBOXYLIC TRANSPORT PROTEIN"/>
    <property type="match status" value="1"/>
</dbReference>
<feature type="domain" description="DUF112" evidence="2">
    <location>
        <begin position="2"/>
        <end position="250"/>
    </location>
</feature>
<evidence type="ECO:0000259" key="2">
    <source>
        <dbReference type="Pfam" id="PF01970"/>
    </source>
</evidence>
<protein>
    <submittedName>
        <fullName evidence="3">C4-dicarboxylate ABC transporter permease</fullName>
    </submittedName>
</protein>